<dbReference type="OrthoDB" id="5916394at2759"/>
<keyword evidence="8" id="KW-1185">Reference proteome</keyword>
<gene>
    <name evidence="7" type="ORF">T05_12727</name>
</gene>
<dbReference type="PROSITE" id="PS50262">
    <property type="entry name" value="G_PROTEIN_RECEP_F1_2"/>
    <property type="match status" value="1"/>
</dbReference>
<accession>A0A0V0UGQ6</accession>
<organism evidence="7 8">
    <name type="scientific">Trichinella murrelli</name>
    <dbReference type="NCBI Taxonomy" id="144512"/>
    <lineage>
        <taxon>Eukaryota</taxon>
        <taxon>Metazoa</taxon>
        <taxon>Ecdysozoa</taxon>
        <taxon>Nematoda</taxon>
        <taxon>Enoplea</taxon>
        <taxon>Dorylaimia</taxon>
        <taxon>Trichinellida</taxon>
        <taxon>Trichinellidae</taxon>
        <taxon>Trichinella</taxon>
    </lineage>
</organism>
<dbReference type="Gene3D" id="1.20.1070.10">
    <property type="entry name" value="Rhodopsin 7-helix transmembrane proteins"/>
    <property type="match status" value="1"/>
</dbReference>
<feature type="transmembrane region" description="Helical" evidence="5">
    <location>
        <begin position="12"/>
        <end position="36"/>
    </location>
</feature>
<feature type="domain" description="G-protein coupled receptors family 1 profile" evidence="6">
    <location>
        <begin position="27"/>
        <end position="293"/>
    </location>
</feature>
<dbReference type="AlphaFoldDB" id="A0A0V0UGQ6"/>
<feature type="transmembrane region" description="Helical" evidence="5">
    <location>
        <begin position="87"/>
        <end position="106"/>
    </location>
</feature>
<keyword evidence="2 5" id="KW-0812">Transmembrane</keyword>
<comment type="subcellular location">
    <subcellularLocation>
        <location evidence="1">Membrane</location>
    </subcellularLocation>
</comment>
<dbReference type="Pfam" id="PF00001">
    <property type="entry name" value="7tm_1"/>
    <property type="match status" value="1"/>
</dbReference>
<dbReference type="GO" id="GO:0016020">
    <property type="term" value="C:membrane"/>
    <property type="evidence" value="ECO:0007669"/>
    <property type="project" value="UniProtKB-SubCell"/>
</dbReference>
<feature type="transmembrane region" description="Helical" evidence="5">
    <location>
        <begin position="127"/>
        <end position="147"/>
    </location>
</feature>
<dbReference type="EMBL" id="JYDJ01000008">
    <property type="protein sequence ID" value="KRX50273.1"/>
    <property type="molecule type" value="Genomic_DNA"/>
</dbReference>
<evidence type="ECO:0000256" key="2">
    <source>
        <dbReference type="ARBA" id="ARBA00022692"/>
    </source>
</evidence>
<evidence type="ECO:0000256" key="3">
    <source>
        <dbReference type="ARBA" id="ARBA00022989"/>
    </source>
</evidence>
<dbReference type="SUPFAM" id="SSF81321">
    <property type="entry name" value="Family A G protein-coupled receptor-like"/>
    <property type="match status" value="1"/>
</dbReference>
<keyword evidence="3 5" id="KW-1133">Transmembrane helix</keyword>
<sequence>MEYGSKADVNLLGSGYMCMFIVCAFSVNVLLVFAIVSDQKLRQSIFHLNILHICLILLLDVTVAQVFGLYTATTNAVWIDSLCSIGIISYLVINIQLFLGITVLVTERALALVDPTVYSRRVTRARFFTILTLCCVMSAGFSLASLWNPSSSLILPFGSCNLEKSPLQATESLLFINSLIVICYCLPLVTIFLSLAVILYRAHQYRVRNRWSALFTTTDPLKQDLQLALYAFHVFLLYLFVQGPSALLDIVLYLFNYGQSKNELSDLTILLNDYRIVLFSIRSQFALFFPIITFSSCAAIRHRLASMALCRTLCLTSSRT</sequence>
<evidence type="ECO:0000256" key="4">
    <source>
        <dbReference type="ARBA" id="ARBA00023136"/>
    </source>
</evidence>
<feature type="transmembrane region" description="Helical" evidence="5">
    <location>
        <begin position="227"/>
        <end position="256"/>
    </location>
</feature>
<comment type="caution">
    <text evidence="7">The sequence shown here is derived from an EMBL/GenBank/DDBJ whole genome shotgun (WGS) entry which is preliminary data.</text>
</comment>
<evidence type="ECO:0000259" key="6">
    <source>
        <dbReference type="PROSITE" id="PS50262"/>
    </source>
</evidence>
<feature type="transmembrane region" description="Helical" evidence="5">
    <location>
        <begin position="174"/>
        <end position="200"/>
    </location>
</feature>
<dbReference type="STRING" id="144512.A0A0V0UGQ6"/>
<evidence type="ECO:0000256" key="1">
    <source>
        <dbReference type="ARBA" id="ARBA00004370"/>
    </source>
</evidence>
<evidence type="ECO:0000313" key="8">
    <source>
        <dbReference type="Proteomes" id="UP000055048"/>
    </source>
</evidence>
<proteinExistence type="predicted"/>
<feature type="transmembrane region" description="Helical" evidence="5">
    <location>
        <begin position="48"/>
        <end position="67"/>
    </location>
</feature>
<dbReference type="Proteomes" id="UP000055048">
    <property type="component" value="Unassembled WGS sequence"/>
</dbReference>
<evidence type="ECO:0000256" key="5">
    <source>
        <dbReference type="SAM" id="Phobius"/>
    </source>
</evidence>
<evidence type="ECO:0000313" key="7">
    <source>
        <dbReference type="EMBL" id="KRX50273.1"/>
    </source>
</evidence>
<protein>
    <recommendedName>
        <fullName evidence="6">G-protein coupled receptors family 1 profile domain-containing protein</fullName>
    </recommendedName>
</protein>
<dbReference type="InterPro" id="IPR000276">
    <property type="entry name" value="GPCR_Rhodpsn"/>
</dbReference>
<dbReference type="InterPro" id="IPR017452">
    <property type="entry name" value="GPCR_Rhodpsn_7TM"/>
</dbReference>
<keyword evidence="4 5" id="KW-0472">Membrane</keyword>
<dbReference type="GO" id="GO:0004930">
    <property type="term" value="F:G protein-coupled receptor activity"/>
    <property type="evidence" value="ECO:0007669"/>
    <property type="project" value="InterPro"/>
</dbReference>
<name>A0A0V0UGQ6_9BILA</name>
<reference evidence="7 8" key="1">
    <citation type="submission" date="2015-01" db="EMBL/GenBank/DDBJ databases">
        <title>Evolution of Trichinella species and genotypes.</title>
        <authorList>
            <person name="Korhonen P.K."/>
            <person name="Edoardo P."/>
            <person name="Giuseppe L.R."/>
            <person name="Gasser R.B."/>
        </authorList>
    </citation>
    <scope>NUCLEOTIDE SEQUENCE [LARGE SCALE GENOMIC DNA]</scope>
    <source>
        <strain evidence="7">ISS417</strain>
    </source>
</reference>
<feature type="transmembrane region" description="Helical" evidence="5">
    <location>
        <begin position="276"/>
        <end position="300"/>
    </location>
</feature>